<gene>
    <name evidence="2" type="ORF">Scep_030528</name>
</gene>
<sequence length="130" mass="12436">MNGEITLAKTHINLSFEPLISPGLADDDVGGVVEEDVAAEAGSGVDVDREDVGDAGAEGEGAVAAGPKEVGDAVGLAGEEALVVEEAVAEGGVGGVAVAGCAEVGCSDGGEEVGVACEGVEEEVVEEGGG</sequence>
<dbReference type="AlphaFoldDB" id="A0AAP0HGK2"/>
<protein>
    <submittedName>
        <fullName evidence="2">Uncharacterized protein</fullName>
    </submittedName>
</protein>
<proteinExistence type="predicted"/>
<dbReference type="Proteomes" id="UP001419268">
    <property type="component" value="Unassembled WGS sequence"/>
</dbReference>
<evidence type="ECO:0000313" key="3">
    <source>
        <dbReference type="Proteomes" id="UP001419268"/>
    </source>
</evidence>
<evidence type="ECO:0000313" key="2">
    <source>
        <dbReference type="EMBL" id="KAK9084057.1"/>
    </source>
</evidence>
<organism evidence="2 3">
    <name type="scientific">Stephania cephalantha</name>
    <dbReference type="NCBI Taxonomy" id="152367"/>
    <lineage>
        <taxon>Eukaryota</taxon>
        <taxon>Viridiplantae</taxon>
        <taxon>Streptophyta</taxon>
        <taxon>Embryophyta</taxon>
        <taxon>Tracheophyta</taxon>
        <taxon>Spermatophyta</taxon>
        <taxon>Magnoliopsida</taxon>
        <taxon>Ranunculales</taxon>
        <taxon>Menispermaceae</taxon>
        <taxon>Menispermoideae</taxon>
        <taxon>Cissampelideae</taxon>
        <taxon>Stephania</taxon>
    </lineage>
</organism>
<reference evidence="2 3" key="1">
    <citation type="submission" date="2024-01" db="EMBL/GenBank/DDBJ databases">
        <title>Genome assemblies of Stephania.</title>
        <authorList>
            <person name="Yang L."/>
        </authorList>
    </citation>
    <scope>NUCLEOTIDE SEQUENCE [LARGE SCALE GENOMIC DNA]</scope>
    <source>
        <strain evidence="2">JXDWG</strain>
        <tissue evidence="2">Leaf</tissue>
    </source>
</reference>
<name>A0AAP0HGK2_9MAGN</name>
<comment type="caution">
    <text evidence="2">The sequence shown here is derived from an EMBL/GenBank/DDBJ whole genome shotgun (WGS) entry which is preliminary data.</text>
</comment>
<evidence type="ECO:0000256" key="1">
    <source>
        <dbReference type="SAM" id="MobiDB-lite"/>
    </source>
</evidence>
<feature type="region of interest" description="Disordered" evidence="1">
    <location>
        <begin position="38"/>
        <end position="62"/>
    </location>
</feature>
<keyword evidence="3" id="KW-1185">Reference proteome</keyword>
<dbReference type="EMBL" id="JBBNAG010000013">
    <property type="protein sequence ID" value="KAK9084057.1"/>
    <property type="molecule type" value="Genomic_DNA"/>
</dbReference>
<accession>A0AAP0HGK2</accession>